<evidence type="ECO:0000259" key="4">
    <source>
        <dbReference type="Pfam" id="PF01494"/>
    </source>
</evidence>
<reference evidence="5 6" key="1">
    <citation type="submission" date="2023-07" db="EMBL/GenBank/DDBJ databases">
        <title>Functional and genomic diversity of the sorghum phyllosphere microbiome.</title>
        <authorList>
            <person name="Shade A."/>
        </authorList>
    </citation>
    <scope>NUCLEOTIDE SEQUENCE [LARGE SCALE GENOMIC DNA]</scope>
    <source>
        <strain evidence="5 6">SORGH_AS_0892</strain>
    </source>
</reference>
<dbReference type="RefSeq" id="WP_307184859.1">
    <property type="nucleotide sequence ID" value="NZ_JAUTBA010000001.1"/>
</dbReference>
<evidence type="ECO:0000313" key="5">
    <source>
        <dbReference type="EMBL" id="MDQ1148919.1"/>
    </source>
</evidence>
<keyword evidence="1" id="KW-0560">Oxidoreductase</keyword>
<dbReference type="PANTHER" id="PTHR13789">
    <property type="entry name" value="MONOOXYGENASE"/>
    <property type="match status" value="1"/>
</dbReference>
<evidence type="ECO:0000313" key="6">
    <source>
        <dbReference type="Proteomes" id="UP001244640"/>
    </source>
</evidence>
<gene>
    <name evidence="5" type="ORF">QE382_000903</name>
</gene>
<comment type="caution">
    <text evidence="5">The sequence shown here is derived from an EMBL/GenBank/DDBJ whole genome shotgun (WGS) entry which is preliminary data.</text>
</comment>
<dbReference type="PRINTS" id="PR00420">
    <property type="entry name" value="RNGMNOXGNASE"/>
</dbReference>
<dbReference type="Gene3D" id="3.50.50.60">
    <property type="entry name" value="FAD/NAD(P)-binding domain"/>
    <property type="match status" value="1"/>
</dbReference>
<keyword evidence="3" id="KW-0472">Membrane</keyword>
<organism evidence="5 6">
    <name type="scientific">Sphingobacterium zeae</name>
    <dbReference type="NCBI Taxonomy" id="1776859"/>
    <lineage>
        <taxon>Bacteria</taxon>
        <taxon>Pseudomonadati</taxon>
        <taxon>Bacteroidota</taxon>
        <taxon>Sphingobacteriia</taxon>
        <taxon>Sphingobacteriales</taxon>
        <taxon>Sphingobacteriaceae</taxon>
        <taxon>Sphingobacterium</taxon>
    </lineage>
</organism>
<dbReference type="InterPro" id="IPR002938">
    <property type="entry name" value="FAD-bd"/>
</dbReference>
<feature type="domain" description="FAD-binding" evidence="4">
    <location>
        <begin position="8"/>
        <end position="314"/>
    </location>
</feature>
<dbReference type="InterPro" id="IPR036188">
    <property type="entry name" value="FAD/NAD-bd_sf"/>
</dbReference>
<dbReference type="Proteomes" id="UP001244640">
    <property type="component" value="Unassembled WGS sequence"/>
</dbReference>
<sequence>MHSTDSTFIIVGGGIAGLCAAIGLAKLGIDAQIYESADELKGIGAGFGLAANAMQALEHLGLKDEIVPIGHYLASYNVLDQNGNILVEPDTKLISQQYQQENFAIHRADLHQFLLSKIPSSQIHLGKRAVSFEREGEDLQVYFADGSHVRGQALLIADGVHSPLRQQLIPGSAPRYSGYTCWRATIDNSSIQLNKGTETWGAKGRFGMTPLVNNRIYWYACINTTARNPILKRWRTKELLDNFKSYHAPIPTILSETKDSELITNDIIDIAPLDRLAFDNILLLGDAGHATTPNLGQGACQAIEDVAVLMDELQTHVPINVAFQRFEKRRLERVNYICNTSWRIGKIAQWENPLLIGIRNFLMKTMPNRMKQQQLNKLLSVDFMQINRNHAPGHKINTK</sequence>
<dbReference type="Pfam" id="PF01494">
    <property type="entry name" value="FAD_binding_3"/>
    <property type="match status" value="1"/>
</dbReference>
<evidence type="ECO:0000256" key="1">
    <source>
        <dbReference type="ARBA" id="ARBA00023002"/>
    </source>
</evidence>
<name>A0ABU0U1W2_9SPHI</name>
<dbReference type="PANTHER" id="PTHR13789:SF309">
    <property type="entry name" value="PUTATIVE (AFU_ORTHOLOGUE AFUA_6G14510)-RELATED"/>
    <property type="match status" value="1"/>
</dbReference>
<accession>A0ABU0U1W2</accession>
<keyword evidence="6" id="KW-1185">Reference proteome</keyword>
<protein>
    <submittedName>
        <fullName evidence="5">2-polyprenyl-6-methoxyphenol hydroxylase-like FAD-dependent oxidoreductase</fullName>
    </submittedName>
</protein>
<dbReference type="SUPFAM" id="SSF51905">
    <property type="entry name" value="FAD/NAD(P)-binding domain"/>
    <property type="match status" value="1"/>
</dbReference>
<evidence type="ECO:0000256" key="3">
    <source>
        <dbReference type="SAM" id="Phobius"/>
    </source>
</evidence>
<proteinExistence type="predicted"/>
<dbReference type="InterPro" id="IPR050493">
    <property type="entry name" value="FAD-dep_Monooxygenase_BioMet"/>
</dbReference>
<dbReference type="NCBIfam" id="NF005243">
    <property type="entry name" value="PRK06753.1"/>
    <property type="match status" value="1"/>
</dbReference>
<keyword evidence="3" id="KW-1133">Transmembrane helix</keyword>
<feature type="transmembrane region" description="Helical" evidence="3">
    <location>
        <begin position="6"/>
        <end position="25"/>
    </location>
</feature>
<keyword evidence="2" id="KW-0503">Monooxygenase</keyword>
<dbReference type="EMBL" id="JAUTBA010000001">
    <property type="protein sequence ID" value="MDQ1148919.1"/>
    <property type="molecule type" value="Genomic_DNA"/>
</dbReference>
<evidence type="ECO:0000256" key="2">
    <source>
        <dbReference type="ARBA" id="ARBA00023033"/>
    </source>
</evidence>
<keyword evidence="3" id="KW-0812">Transmembrane</keyword>